<comment type="subunit">
    <text evidence="8">Part of the FGAM synthase complex composed of 1 PurL, 1 PurQ and 2 PurS subunits.</text>
</comment>
<organism evidence="9 10">
    <name type="scientific">Methylorubrum extorquens (strain DSM 6343 / CIP 106787 / DM4)</name>
    <name type="common">Methylobacterium extorquens</name>
    <dbReference type="NCBI Taxonomy" id="661410"/>
    <lineage>
        <taxon>Bacteria</taxon>
        <taxon>Pseudomonadati</taxon>
        <taxon>Pseudomonadota</taxon>
        <taxon>Alphaproteobacteria</taxon>
        <taxon>Hyphomicrobiales</taxon>
        <taxon>Methylobacteriaceae</taxon>
        <taxon>Methylorubrum</taxon>
    </lineage>
</organism>
<dbReference type="Gene3D" id="3.40.50.880">
    <property type="match status" value="1"/>
</dbReference>
<keyword evidence="2 8" id="KW-0436">Ligase</keyword>
<dbReference type="AlphaFoldDB" id="C7CAK4"/>
<dbReference type="GO" id="GO:0004642">
    <property type="term" value="F:phosphoribosylformylglycinamidine synthase activity"/>
    <property type="evidence" value="ECO:0007669"/>
    <property type="project" value="UniProtKB-UniRule"/>
</dbReference>
<evidence type="ECO:0000313" key="10">
    <source>
        <dbReference type="Proteomes" id="UP000008070"/>
    </source>
</evidence>
<dbReference type="GeneID" id="72987894"/>
<comment type="pathway">
    <text evidence="8">Purine metabolism; IMP biosynthesis via de novo pathway; 5-amino-1-(5-phospho-D-ribosyl)imidazole from N(2)-formyl-N(1)-(5-phospho-D-ribosyl)glycinamide: step 1/2.</text>
</comment>
<keyword evidence="5 8" id="KW-0378">Hydrolase</keyword>
<keyword evidence="3 8" id="KW-0547">Nucleotide-binding</keyword>
<dbReference type="PANTHER" id="PTHR47552">
    <property type="entry name" value="PHOSPHORIBOSYLFORMYLGLYCINAMIDINE SYNTHASE SUBUNIT PURQ"/>
    <property type="match status" value="1"/>
</dbReference>
<evidence type="ECO:0000256" key="4">
    <source>
        <dbReference type="ARBA" id="ARBA00022755"/>
    </source>
</evidence>
<dbReference type="NCBIfam" id="TIGR01737">
    <property type="entry name" value="FGAM_synth_I"/>
    <property type="match status" value="1"/>
</dbReference>
<dbReference type="HAMAP" id="MF_00421">
    <property type="entry name" value="PurQ"/>
    <property type="match status" value="1"/>
</dbReference>
<dbReference type="PIRSF" id="PIRSF001586">
    <property type="entry name" value="FGAM_synth_I"/>
    <property type="match status" value="1"/>
</dbReference>
<dbReference type="InterPro" id="IPR010075">
    <property type="entry name" value="PRibForGlyAmidine_synth_PurQ"/>
</dbReference>
<evidence type="ECO:0000256" key="7">
    <source>
        <dbReference type="ARBA" id="ARBA00022962"/>
    </source>
</evidence>
<feature type="active site" description="Nucleophile" evidence="8">
    <location>
        <position position="86"/>
    </location>
</feature>
<name>C7CAK4_METED</name>
<comment type="subcellular location">
    <subcellularLocation>
        <location evidence="8">Cytoplasm</location>
    </subcellularLocation>
</comment>
<dbReference type="PANTHER" id="PTHR47552:SF1">
    <property type="entry name" value="PHOSPHORIBOSYLFORMYLGLYCINAMIDINE SYNTHASE SUBUNIT PURQ"/>
    <property type="match status" value="1"/>
</dbReference>
<evidence type="ECO:0000256" key="3">
    <source>
        <dbReference type="ARBA" id="ARBA00022741"/>
    </source>
</evidence>
<keyword evidence="1 8" id="KW-0963">Cytoplasm</keyword>
<comment type="catalytic activity">
    <reaction evidence="8">
        <text>L-glutamine + H2O = L-glutamate + NH4(+)</text>
        <dbReference type="Rhea" id="RHEA:15889"/>
        <dbReference type="ChEBI" id="CHEBI:15377"/>
        <dbReference type="ChEBI" id="CHEBI:28938"/>
        <dbReference type="ChEBI" id="CHEBI:29985"/>
        <dbReference type="ChEBI" id="CHEBI:58359"/>
        <dbReference type="EC" id="3.5.1.2"/>
    </reaction>
</comment>
<proteinExistence type="inferred from homology"/>
<evidence type="ECO:0000313" key="9">
    <source>
        <dbReference type="EMBL" id="CAX22229.1"/>
    </source>
</evidence>
<dbReference type="CDD" id="cd01740">
    <property type="entry name" value="GATase1_FGAR_AT"/>
    <property type="match status" value="1"/>
</dbReference>
<comment type="catalytic activity">
    <reaction evidence="8">
        <text>N(2)-formyl-N(1)-(5-phospho-beta-D-ribosyl)glycinamide + L-glutamine + ATP + H2O = 2-formamido-N(1)-(5-O-phospho-beta-D-ribosyl)acetamidine + L-glutamate + ADP + phosphate + H(+)</text>
        <dbReference type="Rhea" id="RHEA:17129"/>
        <dbReference type="ChEBI" id="CHEBI:15377"/>
        <dbReference type="ChEBI" id="CHEBI:15378"/>
        <dbReference type="ChEBI" id="CHEBI:29985"/>
        <dbReference type="ChEBI" id="CHEBI:30616"/>
        <dbReference type="ChEBI" id="CHEBI:43474"/>
        <dbReference type="ChEBI" id="CHEBI:58359"/>
        <dbReference type="ChEBI" id="CHEBI:147286"/>
        <dbReference type="ChEBI" id="CHEBI:147287"/>
        <dbReference type="ChEBI" id="CHEBI:456216"/>
        <dbReference type="EC" id="6.3.5.3"/>
    </reaction>
</comment>
<dbReference type="EC" id="6.3.5.3" evidence="8"/>
<dbReference type="Pfam" id="PF13507">
    <property type="entry name" value="GATase_5"/>
    <property type="match status" value="1"/>
</dbReference>
<evidence type="ECO:0000256" key="2">
    <source>
        <dbReference type="ARBA" id="ARBA00022598"/>
    </source>
</evidence>
<evidence type="ECO:0000256" key="1">
    <source>
        <dbReference type="ARBA" id="ARBA00022490"/>
    </source>
</evidence>
<dbReference type="UniPathway" id="UPA00074">
    <property type="reaction ID" value="UER00128"/>
</dbReference>
<comment type="function">
    <text evidence="8">Part of the phosphoribosylformylglycinamidine synthase complex involved in the purines biosynthetic pathway. Catalyzes the ATP-dependent conversion of formylglycinamide ribonucleotide (FGAR) and glutamine to yield formylglycinamidine ribonucleotide (FGAM) and glutamate. The FGAM synthase complex is composed of three subunits. PurQ produces an ammonia molecule by converting glutamine to glutamate. PurL transfers the ammonia molecule to FGAR to form FGAM in an ATP-dependent manner. PurS interacts with PurQ and PurL and is thought to assist in the transfer of the ammonia molecule from PurQ to PurL.</text>
</comment>
<dbReference type="SMART" id="SM01211">
    <property type="entry name" value="GATase_5"/>
    <property type="match status" value="1"/>
</dbReference>
<keyword evidence="6 8" id="KW-0067">ATP-binding</keyword>
<dbReference type="GO" id="GO:0005524">
    <property type="term" value="F:ATP binding"/>
    <property type="evidence" value="ECO:0007669"/>
    <property type="project" value="UniProtKB-KW"/>
</dbReference>
<feature type="active site" evidence="8">
    <location>
        <position position="203"/>
    </location>
</feature>
<dbReference type="EC" id="3.5.1.2" evidence="8"/>
<evidence type="ECO:0000256" key="5">
    <source>
        <dbReference type="ARBA" id="ARBA00022801"/>
    </source>
</evidence>
<feature type="active site" evidence="8">
    <location>
        <position position="205"/>
    </location>
</feature>
<dbReference type="GO" id="GO:0006189">
    <property type="term" value="P:'de novo' IMP biosynthetic process"/>
    <property type="evidence" value="ECO:0007669"/>
    <property type="project" value="UniProtKB-UniRule"/>
</dbReference>
<dbReference type="GO" id="GO:0005737">
    <property type="term" value="C:cytoplasm"/>
    <property type="evidence" value="ECO:0007669"/>
    <property type="project" value="UniProtKB-SubCell"/>
</dbReference>
<keyword evidence="7 8" id="KW-0315">Glutamine amidotransferase</keyword>
<dbReference type="GO" id="GO:0004359">
    <property type="term" value="F:glutaminase activity"/>
    <property type="evidence" value="ECO:0007669"/>
    <property type="project" value="UniProtKB-EC"/>
</dbReference>
<dbReference type="PROSITE" id="PS51273">
    <property type="entry name" value="GATASE_TYPE_1"/>
    <property type="match status" value="1"/>
</dbReference>
<reference evidence="10" key="1">
    <citation type="journal article" date="2009" name="PLoS ONE">
        <title>Methylobacterium genome sequences: a reference blueprint to investigate microbial metabolism of C1 compounds from natural and industrial sources.</title>
        <authorList>
            <person name="Vuilleumier S."/>
            <person name="Chistoserdova L."/>
            <person name="Lee M.-C."/>
            <person name="Bringel F."/>
            <person name="Lajus A."/>
            <person name="Zhou Y."/>
            <person name="Gourion B."/>
            <person name="Barbe V."/>
            <person name="Chang J."/>
            <person name="Cruveiller S."/>
            <person name="Dossat C."/>
            <person name="Gillett W."/>
            <person name="Gruffaz C."/>
            <person name="Haugen E."/>
            <person name="Hourcade E."/>
            <person name="Levy R."/>
            <person name="Mangenot S."/>
            <person name="Muller E."/>
            <person name="Nadalig T."/>
            <person name="Pagni M."/>
            <person name="Penny C."/>
            <person name="Peyraud R."/>
            <person name="Robinson D.G."/>
            <person name="Roche D."/>
            <person name="Rouy Z."/>
            <person name="Saenampechek C."/>
            <person name="Salvignol G."/>
            <person name="Vallenet D."/>
            <person name="Wu Z."/>
            <person name="Marx C.J."/>
            <person name="Vorholt J.A."/>
            <person name="Olson M.V."/>
            <person name="Kaul R."/>
            <person name="Weissenbach J."/>
            <person name="Medigue C."/>
            <person name="Lidstrom M.E."/>
        </authorList>
    </citation>
    <scope>NUCLEOTIDE SEQUENCE [LARGE SCALE GENOMIC DNA]</scope>
    <source>
        <strain evidence="10">DSM 6343 / CIP 106787 / DM4</strain>
    </source>
</reference>
<sequence>MRAAVVVFPGSNRDGDVARALRRSGAEVVSVWHADTELPAGTDLAVVPGGFSYGDYLRCGAIAGRAAAMDAVRAHAARGGLVLGICNGFQILCESGLLPGVLMRNVNRRFICHRQFLRVERADTRFTSAYTEGQVIDVCVAHGEGNYFADSETIGRLEGEGRIAFRYCDASGALTEDANRNGSLNSIAGIYSEQRNVLGMMPHPENFVDGLVGGTDGKGLFDSLAA</sequence>
<dbReference type="KEGG" id="mdi:METDI0577"/>
<accession>C7CAK4</accession>
<protein>
    <recommendedName>
        <fullName evidence="8">Phosphoribosylformylglycinamidine synthase subunit PurQ</fullName>
        <shortName evidence="8">FGAM synthase</shortName>
        <ecNumber evidence="8">6.3.5.3</ecNumber>
    </recommendedName>
    <alternativeName>
        <fullName evidence="8">Formylglycinamide ribonucleotide amidotransferase subunit I</fullName>
        <shortName evidence="8">FGAR amidotransferase I</shortName>
        <shortName evidence="8">FGAR-AT I</shortName>
    </alternativeName>
    <alternativeName>
        <fullName evidence="8">Glutaminase PurQ</fullName>
        <ecNumber evidence="8">3.5.1.2</ecNumber>
    </alternativeName>
    <alternativeName>
        <fullName evidence="8">Phosphoribosylformylglycinamidine synthase subunit I</fullName>
    </alternativeName>
</protein>
<keyword evidence="4 8" id="KW-0658">Purine biosynthesis</keyword>
<gene>
    <name evidence="8 9" type="primary">purQ</name>
    <name evidence="9" type="ORF">METD_I0577</name>
</gene>
<dbReference type="NCBIfam" id="NF002957">
    <property type="entry name" value="PRK03619.1"/>
    <property type="match status" value="1"/>
</dbReference>
<dbReference type="InterPro" id="IPR029062">
    <property type="entry name" value="Class_I_gatase-like"/>
</dbReference>
<dbReference type="SUPFAM" id="SSF52317">
    <property type="entry name" value="Class I glutamine amidotransferase-like"/>
    <property type="match status" value="1"/>
</dbReference>
<dbReference type="EMBL" id="FP103042">
    <property type="protein sequence ID" value="CAX22229.1"/>
    <property type="molecule type" value="Genomic_DNA"/>
</dbReference>
<evidence type="ECO:0000256" key="6">
    <source>
        <dbReference type="ARBA" id="ARBA00022840"/>
    </source>
</evidence>
<dbReference type="HOGENOM" id="CLU_001031_3_1_5"/>
<dbReference type="RefSeq" id="WP_012252364.1">
    <property type="nucleotide sequence ID" value="NC_012988.1"/>
</dbReference>
<dbReference type="Proteomes" id="UP000008070">
    <property type="component" value="Chromosome"/>
</dbReference>
<evidence type="ECO:0000256" key="8">
    <source>
        <dbReference type="HAMAP-Rule" id="MF_00421"/>
    </source>
</evidence>